<keyword evidence="1" id="KW-0805">Transcription regulation</keyword>
<dbReference type="SUPFAM" id="SSF46785">
    <property type="entry name" value="Winged helix' DNA-binding domain"/>
    <property type="match status" value="1"/>
</dbReference>
<dbReference type="InterPro" id="IPR036390">
    <property type="entry name" value="WH_DNA-bd_sf"/>
</dbReference>
<dbReference type="GO" id="GO:0003700">
    <property type="term" value="F:DNA-binding transcription factor activity"/>
    <property type="evidence" value="ECO:0007669"/>
    <property type="project" value="InterPro"/>
</dbReference>
<dbReference type="InterPro" id="IPR011991">
    <property type="entry name" value="ArsR-like_HTH"/>
</dbReference>
<dbReference type="InterPro" id="IPR001845">
    <property type="entry name" value="HTH_ArsR_DNA-bd_dom"/>
</dbReference>
<keyword evidence="3" id="KW-0804">Transcription</keyword>
<proteinExistence type="predicted"/>
<dbReference type="PROSITE" id="PS50987">
    <property type="entry name" value="HTH_ARSR_2"/>
    <property type="match status" value="1"/>
</dbReference>
<dbReference type="SMART" id="SM00418">
    <property type="entry name" value="HTH_ARSR"/>
    <property type="match status" value="1"/>
</dbReference>
<dbReference type="GO" id="GO:0003677">
    <property type="term" value="F:DNA binding"/>
    <property type="evidence" value="ECO:0007669"/>
    <property type="project" value="UniProtKB-KW"/>
</dbReference>
<organism evidence="5">
    <name type="scientific">Dehalogenimonas sp. 4OHTPN</name>
    <dbReference type="NCBI Taxonomy" id="3166643"/>
    <lineage>
        <taxon>Bacteria</taxon>
        <taxon>Bacillati</taxon>
        <taxon>Chloroflexota</taxon>
        <taxon>Dehalococcoidia</taxon>
        <taxon>Dehalococcoidales</taxon>
        <taxon>Dehalococcoidaceae</taxon>
        <taxon>Dehalogenimonas</taxon>
    </lineage>
</organism>
<evidence type="ECO:0000256" key="1">
    <source>
        <dbReference type="ARBA" id="ARBA00023015"/>
    </source>
</evidence>
<dbReference type="PANTHER" id="PTHR43132">
    <property type="entry name" value="ARSENICAL RESISTANCE OPERON REPRESSOR ARSR-RELATED"/>
    <property type="match status" value="1"/>
</dbReference>
<dbReference type="NCBIfam" id="NF033788">
    <property type="entry name" value="HTH_metalloreg"/>
    <property type="match status" value="1"/>
</dbReference>
<dbReference type="RefSeq" id="WP_353715203.1">
    <property type="nucleotide sequence ID" value="NZ_CP159307.1"/>
</dbReference>
<sequence>MAKAEDKCEIWAVDEEKVAKTKARLPSDETFMILAETFSALADSNRAKILHSLADQELCVCDVACVVGISESAISQHLRILRTLRLVKQRKEGRMMYYSLADEHIRQLLETCLDHSRHH</sequence>
<reference evidence="5" key="1">
    <citation type="submission" date="2024-06" db="EMBL/GenBank/DDBJ databases">
        <title>A Novel Isolate, Dehalogenimonas sp. Strain 4OHTPN, Dechlorinates Aromatic 4 Hydroxy chlorothalonil by a Novel Reductive Dehalogenase.</title>
        <authorList>
            <person name="Liu G."/>
        </authorList>
    </citation>
    <scope>NUCLEOTIDE SEQUENCE</scope>
    <source>
        <strain evidence="5">4OHTPN</strain>
    </source>
</reference>
<evidence type="ECO:0000256" key="3">
    <source>
        <dbReference type="ARBA" id="ARBA00023163"/>
    </source>
</evidence>
<feature type="domain" description="HTH arsR-type" evidence="4">
    <location>
        <begin position="26"/>
        <end position="119"/>
    </location>
</feature>
<dbReference type="InterPro" id="IPR036388">
    <property type="entry name" value="WH-like_DNA-bd_sf"/>
</dbReference>
<evidence type="ECO:0000256" key="2">
    <source>
        <dbReference type="ARBA" id="ARBA00023125"/>
    </source>
</evidence>
<dbReference type="PRINTS" id="PR00778">
    <property type="entry name" value="HTHARSR"/>
</dbReference>
<dbReference type="Pfam" id="PF01022">
    <property type="entry name" value="HTH_5"/>
    <property type="match status" value="1"/>
</dbReference>
<protein>
    <submittedName>
        <fullName evidence="5">Metalloregulator ArsR/SmtB family transcription factor</fullName>
    </submittedName>
</protein>
<keyword evidence="2" id="KW-0238">DNA-binding</keyword>
<dbReference type="EMBL" id="CP159307">
    <property type="protein sequence ID" value="XCH34015.1"/>
    <property type="molecule type" value="Genomic_DNA"/>
</dbReference>
<accession>A0AAU8GC57</accession>
<gene>
    <name evidence="5" type="ORF">ABV300_03810</name>
</gene>
<dbReference type="Gene3D" id="1.10.10.10">
    <property type="entry name" value="Winged helix-like DNA-binding domain superfamily/Winged helix DNA-binding domain"/>
    <property type="match status" value="1"/>
</dbReference>
<dbReference type="AlphaFoldDB" id="A0AAU8GC57"/>
<dbReference type="InterPro" id="IPR051011">
    <property type="entry name" value="Metal_resp_trans_reg"/>
</dbReference>
<name>A0AAU8GC57_9CHLR</name>
<evidence type="ECO:0000313" key="5">
    <source>
        <dbReference type="EMBL" id="XCH34015.1"/>
    </source>
</evidence>
<dbReference type="CDD" id="cd00090">
    <property type="entry name" value="HTH_ARSR"/>
    <property type="match status" value="1"/>
</dbReference>
<dbReference type="PANTHER" id="PTHR43132:SF6">
    <property type="entry name" value="HTH-TYPE TRANSCRIPTIONAL REPRESSOR CZRA"/>
    <property type="match status" value="1"/>
</dbReference>
<evidence type="ECO:0000259" key="4">
    <source>
        <dbReference type="PROSITE" id="PS50987"/>
    </source>
</evidence>